<reference evidence="1 2" key="1">
    <citation type="submission" date="2010-12" db="EMBL/GenBank/DDBJ databases">
        <authorList>
            <person name="Muzny D."/>
            <person name="Qin X."/>
            <person name="Buhay C."/>
            <person name="Dugan-Rocha S."/>
            <person name="Ding Y."/>
            <person name="Chen G."/>
            <person name="Hawes A."/>
            <person name="Holder M."/>
            <person name="Jhangiani S."/>
            <person name="Johnson A."/>
            <person name="Khan Z."/>
            <person name="Li Z."/>
            <person name="Liu W."/>
            <person name="Liu X."/>
            <person name="Perez L."/>
            <person name="Shen H."/>
            <person name="Wang Q."/>
            <person name="Watt J."/>
            <person name="Xi L."/>
            <person name="Xin Y."/>
            <person name="Zhou J."/>
            <person name="Deng J."/>
            <person name="Jiang H."/>
            <person name="Liu Y."/>
            <person name="Qu J."/>
            <person name="Song X.-Z."/>
            <person name="Zhang L."/>
            <person name="Villasana D."/>
            <person name="Johnson A."/>
            <person name="Liu J."/>
            <person name="Liyanage D."/>
            <person name="Lorensuhewa L."/>
            <person name="Robinson T."/>
            <person name="Song A."/>
            <person name="Song B.-B."/>
            <person name="Dinh H."/>
            <person name="Thornton R."/>
            <person name="Coyle M."/>
            <person name="Francisco L."/>
            <person name="Jackson L."/>
            <person name="Javaid M."/>
            <person name="Korchina V."/>
            <person name="Kovar C."/>
            <person name="Mata R."/>
            <person name="Mathew T."/>
            <person name="Ngo R."/>
            <person name="Nguyen L."/>
            <person name="Nguyen N."/>
            <person name="Okwuonu G."/>
            <person name="Ongeri F."/>
            <person name="Pham C."/>
            <person name="Simmons D."/>
            <person name="Wilczek-Boney K."/>
            <person name="Hale W."/>
            <person name="Jakkamsetti A."/>
            <person name="Pham P."/>
            <person name="Ruth R."/>
            <person name="San Lucas F."/>
            <person name="Warren J."/>
            <person name="Zhang J."/>
            <person name="Zhao Z."/>
            <person name="Zhou C."/>
            <person name="Zhu D."/>
            <person name="Lee S."/>
            <person name="Bess C."/>
            <person name="Blankenburg K."/>
            <person name="Forbes L."/>
            <person name="Fu Q."/>
            <person name="Gubbala S."/>
            <person name="Hirani K."/>
            <person name="Jayaseelan J.C."/>
            <person name="Lara F."/>
            <person name="Munidasa M."/>
            <person name="Palculict T."/>
            <person name="Patil S."/>
            <person name="Pu L.-L."/>
            <person name="Saada N."/>
            <person name="Tang L."/>
            <person name="Weissenberger G."/>
            <person name="Zhu Y."/>
            <person name="Hemphill L."/>
            <person name="Shang Y."/>
            <person name="Youmans B."/>
            <person name="Ayvaz T."/>
            <person name="Ross M."/>
            <person name="Santibanez J."/>
            <person name="Aqrawi P."/>
            <person name="Gross S."/>
            <person name="Joshi V."/>
            <person name="Fowler G."/>
            <person name="Nazareth L."/>
            <person name="Reid J."/>
            <person name="Worley K."/>
            <person name="Petrosino J."/>
            <person name="Highlander S."/>
            <person name="Gibbs R."/>
        </authorList>
    </citation>
    <scope>NUCLEOTIDE SEQUENCE [LARGE SCALE GENOMIC DNA]</scope>
    <source>
        <strain evidence="1 2">DSM 10105</strain>
    </source>
</reference>
<proteinExistence type="predicted"/>
<evidence type="ECO:0000313" key="1">
    <source>
        <dbReference type="EMBL" id="EFT83556.1"/>
    </source>
</evidence>
<organism evidence="1 2">
    <name type="scientific">Parascardovia denticolens DSM 10105 = JCM 12538</name>
    <dbReference type="NCBI Taxonomy" id="864564"/>
    <lineage>
        <taxon>Bacteria</taxon>
        <taxon>Bacillati</taxon>
        <taxon>Actinomycetota</taxon>
        <taxon>Actinomycetes</taxon>
        <taxon>Bifidobacteriales</taxon>
        <taxon>Bifidobacteriaceae</taxon>
        <taxon>Parascardovia</taxon>
    </lineage>
</organism>
<keyword evidence="2" id="KW-1185">Reference proteome</keyword>
<gene>
    <name evidence="1" type="ORF">HMPREF0620_0561</name>
</gene>
<dbReference type="EMBL" id="AEON01000001">
    <property type="protein sequence ID" value="EFT83556.1"/>
    <property type="molecule type" value="Genomic_DNA"/>
</dbReference>
<sequence>MKSGRDRKAIQAFLPSCPNGCLAMPFYPTASAGSGFQAER</sequence>
<protein>
    <submittedName>
        <fullName evidence="1">Uncharacterized protein</fullName>
    </submittedName>
</protein>
<name>E6K175_PARDN</name>
<evidence type="ECO:0000313" key="2">
    <source>
        <dbReference type="Proteomes" id="UP000004946"/>
    </source>
</evidence>
<comment type="caution">
    <text evidence="1">The sequence shown here is derived from an EMBL/GenBank/DDBJ whole genome shotgun (WGS) entry which is preliminary data.</text>
</comment>
<dbReference type="AlphaFoldDB" id="E6K175"/>
<dbReference type="HOGENOM" id="CLU_3293658_0_0_11"/>
<accession>E6K175</accession>
<dbReference type="Proteomes" id="UP000004946">
    <property type="component" value="Chromosome"/>
</dbReference>